<evidence type="ECO:0000256" key="3">
    <source>
        <dbReference type="ARBA" id="ARBA00023125"/>
    </source>
</evidence>
<dbReference type="AlphaFoldDB" id="A0A978VZI5"/>
<feature type="compositionally biased region" description="Polar residues" evidence="6">
    <location>
        <begin position="113"/>
        <end position="127"/>
    </location>
</feature>
<evidence type="ECO:0000256" key="5">
    <source>
        <dbReference type="ARBA" id="ARBA00023242"/>
    </source>
</evidence>
<comment type="caution">
    <text evidence="8">The sequence shown here is derived from an EMBL/GenBank/DDBJ whole genome shotgun (WGS) entry which is preliminary data.</text>
</comment>
<dbReference type="Gene3D" id="2.20.25.80">
    <property type="entry name" value="WRKY domain"/>
    <property type="match status" value="1"/>
</dbReference>
<comment type="subcellular location">
    <subcellularLocation>
        <location evidence="1">Nucleus</location>
    </subcellularLocation>
</comment>
<feature type="compositionally biased region" description="Basic residues" evidence="6">
    <location>
        <begin position="158"/>
        <end position="169"/>
    </location>
</feature>
<dbReference type="Pfam" id="PF03106">
    <property type="entry name" value="WRKY"/>
    <property type="match status" value="1"/>
</dbReference>
<reference evidence="8" key="1">
    <citation type="journal article" date="2021" name="Front. Plant Sci.">
        <title>Chromosome-Scale Genome Assembly for Chinese Sour Jujube and Insights Into Its Genome Evolution and Domestication Signature.</title>
        <authorList>
            <person name="Shen L.-Y."/>
            <person name="Luo H."/>
            <person name="Wang X.-L."/>
            <person name="Wang X.-M."/>
            <person name="Qiu X.-J."/>
            <person name="Liu H."/>
            <person name="Zhou S.-S."/>
            <person name="Jia K.-H."/>
            <person name="Nie S."/>
            <person name="Bao Y.-T."/>
            <person name="Zhang R.-G."/>
            <person name="Yun Q.-Z."/>
            <person name="Chai Y.-H."/>
            <person name="Lu J.-Y."/>
            <person name="Li Y."/>
            <person name="Zhao S.-W."/>
            <person name="Mao J.-F."/>
            <person name="Jia S.-G."/>
            <person name="Mao Y.-M."/>
        </authorList>
    </citation>
    <scope>NUCLEOTIDE SEQUENCE</scope>
    <source>
        <strain evidence="8">AT0</strain>
        <tissue evidence="8">Leaf</tissue>
    </source>
</reference>
<proteinExistence type="predicted"/>
<dbReference type="FunFam" id="2.20.25.80:FF:000003">
    <property type="entry name" value="WRKY transcription factor 57"/>
    <property type="match status" value="1"/>
</dbReference>
<keyword evidence="4" id="KW-0804">Transcription</keyword>
<keyword evidence="2" id="KW-0805">Transcription regulation</keyword>
<gene>
    <name evidence="8" type="ORF">FEM48_Zijuj01G0059300</name>
</gene>
<dbReference type="SUPFAM" id="SSF118290">
    <property type="entry name" value="WRKY DNA-binding domain"/>
    <property type="match status" value="1"/>
</dbReference>
<organism evidence="8 9">
    <name type="scientific">Ziziphus jujuba var. spinosa</name>
    <dbReference type="NCBI Taxonomy" id="714518"/>
    <lineage>
        <taxon>Eukaryota</taxon>
        <taxon>Viridiplantae</taxon>
        <taxon>Streptophyta</taxon>
        <taxon>Embryophyta</taxon>
        <taxon>Tracheophyta</taxon>
        <taxon>Spermatophyta</taxon>
        <taxon>Magnoliopsida</taxon>
        <taxon>eudicotyledons</taxon>
        <taxon>Gunneridae</taxon>
        <taxon>Pentapetalae</taxon>
        <taxon>rosids</taxon>
        <taxon>fabids</taxon>
        <taxon>Rosales</taxon>
        <taxon>Rhamnaceae</taxon>
        <taxon>Paliureae</taxon>
        <taxon>Ziziphus</taxon>
    </lineage>
</organism>
<evidence type="ECO:0000256" key="1">
    <source>
        <dbReference type="ARBA" id="ARBA00004123"/>
    </source>
</evidence>
<dbReference type="GO" id="GO:0003700">
    <property type="term" value="F:DNA-binding transcription factor activity"/>
    <property type="evidence" value="ECO:0007669"/>
    <property type="project" value="InterPro"/>
</dbReference>
<evidence type="ECO:0000259" key="7">
    <source>
        <dbReference type="PROSITE" id="PS50811"/>
    </source>
</evidence>
<dbReference type="GO" id="GO:0043565">
    <property type="term" value="F:sequence-specific DNA binding"/>
    <property type="evidence" value="ECO:0007669"/>
    <property type="project" value="InterPro"/>
</dbReference>
<dbReference type="OrthoDB" id="1936515at2759"/>
<dbReference type="GO" id="GO:0005634">
    <property type="term" value="C:nucleus"/>
    <property type="evidence" value="ECO:0007669"/>
    <property type="project" value="UniProtKB-SubCell"/>
</dbReference>
<dbReference type="InterPro" id="IPR003657">
    <property type="entry name" value="WRKY_dom"/>
</dbReference>
<evidence type="ECO:0000313" key="8">
    <source>
        <dbReference type="EMBL" id="KAH7545119.1"/>
    </source>
</evidence>
<feature type="region of interest" description="Disordered" evidence="6">
    <location>
        <begin position="1"/>
        <end position="21"/>
    </location>
</feature>
<evidence type="ECO:0000313" key="9">
    <source>
        <dbReference type="Proteomes" id="UP000813462"/>
    </source>
</evidence>
<dbReference type="PANTHER" id="PTHR31221:SF320">
    <property type="entry name" value="WRKY TRANSCRIPTION FACTOR 20"/>
    <property type="match status" value="1"/>
</dbReference>
<evidence type="ECO:0000256" key="4">
    <source>
        <dbReference type="ARBA" id="ARBA00023163"/>
    </source>
</evidence>
<dbReference type="PROSITE" id="PS50811">
    <property type="entry name" value="WRKY"/>
    <property type="match status" value="1"/>
</dbReference>
<keyword evidence="5" id="KW-0539">Nucleus</keyword>
<name>A0A978VZI5_ZIZJJ</name>
<feature type="region of interest" description="Disordered" evidence="6">
    <location>
        <begin position="95"/>
        <end position="177"/>
    </location>
</feature>
<dbReference type="InterPro" id="IPR044810">
    <property type="entry name" value="WRKY_plant"/>
</dbReference>
<sequence length="336" mass="37388">MSDELKDLYYDPFQDDGQNQKLVNIPPISGSSSMGAGYNNNNLQGFDQYPPSSYTSFTDCLQGAAGSAMDYNSIAMAFGLSPSSSEVFSSIEGNNNQKQFDLGDHLSGASHENPVTPNSSVSYSSTEAGLEEDSEKSNKDSNQQKGSDDGGSDNSKNKVNKLAKKKGEKKQKEPRFAFMTKSEVDHLEDGYRWRKYGQKAVKNSPYPRSYYRCTTQKCTVKKRVERSFQDPSTVITTYEGQHNHPIPATLRGNAAAMFHSSMLTTPTSVSSFSQEMLFQMNSQQQGGAAGPIFSQQNVNPLNHHYNHHHHHHHHQIPDYGLLQDMVPSSMFLKHEP</sequence>
<accession>A0A978VZI5</accession>
<feature type="domain" description="WRKY" evidence="7">
    <location>
        <begin position="182"/>
        <end position="247"/>
    </location>
</feature>
<dbReference type="InterPro" id="IPR036576">
    <property type="entry name" value="WRKY_dom_sf"/>
</dbReference>
<dbReference type="PANTHER" id="PTHR31221">
    <property type="entry name" value="WRKY TRANSCRIPTION FACTOR PROTEIN 1-RELATED"/>
    <property type="match status" value="1"/>
</dbReference>
<evidence type="ECO:0000256" key="2">
    <source>
        <dbReference type="ARBA" id="ARBA00023015"/>
    </source>
</evidence>
<protein>
    <recommendedName>
        <fullName evidence="7">WRKY domain-containing protein</fullName>
    </recommendedName>
</protein>
<dbReference type="EMBL" id="JAEACU010000001">
    <property type="protein sequence ID" value="KAH7545119.1"/>
    <property type="molecule type" value="Genomic_DNA"/>
</dbReference>
<keyword evidence="3" id="KW-0238">DNA-binding</keyword>
<dbReference type="Proteomes" id="UP000813462">
    <property type="component" value="Unassembled WGS sequence"/>
</dbReference>
<dbReference type="SMART" id="SM00774">
    <property type="entry name" value="WRKY"/>
    <property type="match status" value="1"/>
</dbReference>
<evidence type="ECO:0000256" key="6">
    <source>
        <dbReference type="SAM" id="MobiDB-lite"/>
    </source>
</evidence>